<dbReference type="NCBIfam" id="TIGR01451">
    <property type="entry name" value="B_ant_repeat"/>
    <property type="match status" value="1"/>
</dbReference>
<comment type="caution">
    <text evidence="3">The sequence shown here is derived from an EMBL/GenBank/DDBJ whole genome shotgun (WGS) entry which is preliminary data.</text>
</comment>
<dbReference type="RefSeq" id="WP_138687923.1">
    <property type="nucleotide sequence ID" value="NZ_VCKX01000004.1"/>
</dbReference>
<proteinExistence type="predicted"/>
<feature type="region of interest" description="Disordered" evidence="1">
    <location>
        <begin position="641"/>
        <end position="662"/>
    </location>
</feature>
<sequence length="662" mass="69562">MTTRSATTRSRTIESGLKRWAISGVALLGTLSAALLPAQPAAAQPVPLVEEDFTGATAIPEFRAVGSACLTGAPAAGPPGPGNRPLTGCPENAAGPVPPTGAAPFGYLQLTSADNDQTSAVLYDEPIPAEQGLQVTFEQWQYGTTTPEFSPADGISFFLIDGAATLDRPGAFGGSLGYAQKLPDDNPANAFEPGVNQGYVGVGLDVLGNYFGDWEQRGRGCAERSPAGTEFRIPAPGANMVTVRGPGNGTEGYCFLTATTSNFTTTGPWPSTLPGQLHGETTTVPDDPQAAQAALEPSRRRVDVRITPAPDPVLTVSIDFNDGNGMQQVLSTPAPTPVPSTYKFGFAASTGLFTDVHLIRNVVVRPVAERPELTLDKRIVNDAQLPDPVPVGTEVPYEYEVTNSGNMNITDLAVNDDVVEEVTCPQATLDVGETIICRGIHTVTRQDAERGSITNTATATGMADSTEVTSPESQVTIQVADEGEGMLELDKSVDNSRPYRPGDTVVYRYTVTNNSGSTVDDLRIEDSHVQDITCEDTTLAPGAVTTCTGSFTVPSSTGGKSTCKGQDCRRSITNTAVARAGDLTSAPATATIQVVQGPHHCPPEKPHHSWTPHRGTKSECGSVTPNESSVNLDETWMWVTDSPDSPGDEEISMGTRTASARG</sequence>
<dbReference type="OrthoDB" id="3225333at2"/>
<dbReference type="InterPro" id="IPR013783">
    <property type="entry name" value="Ig-like_fold"/>
</dbReference>
<dbReference type="Pfam" id="PF24346">
    <property type="entry name" value="DUF7507"/>
    <property type="match status" value="2"/>
</dbReference>
<dbReference type="Proteomes" id="UP000306628">
    <property type="component" value="Unassembled WGS sequence"/>
</dbReference>
<gene>
    <name evidence="3" type="ORF">ETD85_02465</name>
</gene>
<name>A0A5S4H2N4_9ACTN</name>
<feature type="domain" description="DUF7507" evidence="2">
    <location>
        <begin position="371"/>
        <end position="469"/>
    </location>
</feature>
<dbReference type="Gene3D" id="2.60.40.10">
    <property type="entry name" value="Immunoglobulins"/>
    <property type="match status" value="1"/>
</dbReference>
<protein>
    <recommendedName>
        <fullName evidence="2">DUF7507 domain-containing protein</fullName>
    </recommendedName>
</protein>
<evidence type="ECO:0000256" key="1">
    <source>
        <dbReference type="SAM" id="MobiDB-lite"/>
    </source>
</evidence>
<accession>A0A5S4H2N4</accession>
<keyword evidence="4" id="KW-1185">Reference proteome</keyword>
<dbReference type="SUPFAM" id="SSF49899">
    <property type="entry name" value="Concanavalin A-like lectins/glucanases"/>
    <property type="match status" value="1"/>
</dbReference>
<feature type="compositionally biased region" description="Polar residues" evidence="1">
    <location>
        <begin position="619"/>
        <end position="628"/>
    </location>
</feature>
<dbReference type="InterPro" id="IPR047589">
    <property type="entry name" value="DUF11_rpt"/>
</dbReference>
<evidence type="ECO:0000313" key="4">
    <source>
        <dbReference type="Proteomes" id="UP000306628"/>
    </source>
</evidence>
<dbReference type="EMBL" id="VCKX01000004">
    <property type="protein sequence ID" value="TMR39249.1"/>
    <property type="molecule type" value="Genomic_DNA"/>
</dbReference>
<evidence type="ECO:0000313" key="3">
    <source>
        <dbReference type="EMBL" id="TMR39249.1"/>
    </source>
</evidence>
<reference evidence="3 4" key="1">
    <citation type="submission" date="2019-05" db="EMBL/GenBank/DDBJ databases">
        <title>Draft genome sequence of Nonomuraea zeae DSM 100528.</title>
        <authorList>
            <person name="Saricaoglu S."/>
            <person name="Isik K."/>
        </authorList>
    </citation>
    <scope>NUCLEOTIDE SEQUENCE [LARGE SCALE GENOMIC DNA]</scope>
    <source>
        <strain evidence="3 4">DSM 100528</strain>
    </source>
</reference>
<dbReference type="Gene3D" id="2.60.120.200">
    <property type="match status" value="1"/>
</dbReference>
<dbReference type="GO" id="GO:0005975">
    <property type="term" value="P:carbohydrate metabolic process"/>
    <property type="evidence" value="ECO:0007669"/>
    <property type="project" value="UniProtKB-ARBA"/>
</dbReference>
<dbReference type="InterPro" id="IPR055354">
    <property type="entry name" value="DUF7507"/>
</dbReference>
<evidence type="ECO:0000259" key="2">
    <source>
        <dbReference type="Pfam" id="PF24346"/>
    </source>
</evidence>
<dbReference type="InterPro" id="IPR013320">
    <property type="entry name" value="ConA-like_dom_sf"/>
</dbReference>
<feature type="region of interest" description="Disordered" evidence="1">
    <location>
        <begin position="600"/>
        <end position="628"/>
    </location>
</feature>
<dbReference type="AlphaFoldDB" id="A0A5S4H2N4"/>
<organism evidence="3 4">
    <name type="scientific">Nonomuraea zeae</name>
    <dbReference type="NCBI Taxonomy" id="1642303"/>
    <lineage>
        <taxon>Bacteria</taxon>
        <taxon>Bacillati</taxon>
        <taxon>Actinomycetota</taxon>
        <taxon>Actinomycetes</taxon>
        <taxon>Streptosporangiales</taxon>
        <taxon>Streptosporangiaceae</taxon>
        <taxon>Nonomuraea</taxon>
    </lineage>
</organism>
<feature type="domain" description="DUF7507" evidence="2">
    <location>
        <begin position="487"/>
        <end position="587"/>
    </location>
</feature>